<feature type="compositionally biased region" description="Basic and acidic residues" evidence="7">
    <location>
        <begin position="293"/>
        <end position="308"/>
    </location>
</feature>
<dbReference type="Pfam" id="PF06102">
    <property type="entry name" value="RRP36"/>
    <property type="match status" value="1"/>
</dbReference>
<dbReference type="AlphaFoldDB" id="A0A0K9PFT6"/>
<keyword evidence="5 6" id="KW-0539">Nucleus</keyword>
<dbReference type="PANTHER" id="PTHR21738:SF0">
    <property type="entry name" value="RIBOSOMAL RNA PROCESSING PROTEIN 36 HOMOLOG"/>
    <property type="match status" value="1"/>
</dbReference>
<evidence type="ECO:0000256" key="3">
    <source>
        <dbReference type="ARBA" id="ARBA00022517"/>
    </source>
</evidence>
<evidence type="ECO:0000256" key="4">
    <source>
        <dbReference type="ARBA" id="ARBA00022552"/>
    </source>
</evidence>
<comment type="function">
    <text evidence="6">Component of the 90S pre-ribosome involved in the maturation of rRNAs. Required for early cleavages of the pre-RNAs in the 40S ribosomal subunit maturation pathway.</text>
</comment>
<dbReference type="GO" id="GO:0030686">
    <property type="term" value="C:90S preribosome"/>
    <property type="evidence" value="ECO:0000318"/>
    <property type="project" value="GO_Central"/>
</dbReference>
<dbReference type="EMBL" id="LFYR01000869">
    <property type="protein sequence ID" value="KMZ67938.1"/>
    <property type="molecule type" value="Genomic_DNA"/>
</dbReference>
<keyword evidence="4 6" id="KW-0698">rRNA processing</keyword>
<organism evidence="8 9">
    <name type="scientific">Zostera marina</name>
    <name type="common">Eelgrass</name>
    <dbReference type="NCBI Taxonomy" id="29655"/>
    <lineage>
        <taxon>Eukaryota</taxon>
        <taxon>Viridiplantae</taxon>
        <taxon>Streptophyta</taxon>
        <taxon>Embryophyta</taxon>
        <taxon>Tracheophyta</taxon>
        <taxon>Spermatophyta</taxon>
        <taxon>Magnoliopsida</taxon>
        <taxon>Liliopsida</taxon>
        <taxon>Zosteraceae</taxon>
        <taxon>Zostera</taxon>
    </lineage>
</organism>
<dbReference type="OrthoDB" id="448446at2759"/>
<gene>
    <name evidence="8" type="ORF">ZOSMA_251G00090</name>
</gene>
<sequence length="308" mass="36049">MTYQNHITRLSMEIIVKTLKKNITFSQFYPNPIIIHIIHTISHSFTPSAASPLILDFPPRRLARTLLVLFLSRMLTNRAEEWSSEASDSEEENKMEKQLAEVPLGELQKARADGFLSSYRNRRAGENVFGRANKNRPAEISSKVPVKRFKEVIQVPKKVCRDPRFETLCGTFDQDGFRNRYNFLFDENLPAEKNKLQMKMKKLRDPKAKEDLQKNIAWIDNKIKSAPTSSKSVNTQILSEHKKIEREATRNGKMPFYLKKGEIRERKLVQKYNELKSSGKLESFIDKRRKKNATKDHRYMPYRRSDNL</sequence>
<keyword evidence="3 6" id="KW-0690">Ribosome biogenesis</keyword>
<dbReference type="GO" id="GO:0000462">
    <property type="term" value="P:maturation of SSU-rRNA from tricistronic rRNA transcript (SSU-rRNA, 5.8S rRNA, LSU-rRNA)"/>
    <property type="evidence" value="ECO:0000318"/>
    <property type="project" value="GO_Central"/>
</dbReference>
<dbReference type="InterPro" id="IPR009292">
    <property type="entry name" value="RRP36"/>
</dbReference>
<keyword evidence="9" id="KW-1185">Reference proteome</keyword>
<feature type="region of interest" description="Disordered" evidence="7">
    <location>
        <begin position="286"/>
        <end position="308"/>
    </location>
</feature>
<evidence type="ECO:0000256" key="1">
    <source>
        <dbReference type="ARBA" id="ARBA00004604"/>
    </source>
</evidence>
<reference evidence="9" key="1">
    <citation type="journal article" date="2016" name="Nature">
        <title>The genome of the seagrass Zostera marina reveals angiosperm adaptation to the sea.</title>
        <authorList>
            <person name="Olsen J.L."/>
            <person name="Rouze P."/>
            <person name="Verhelst B."/>
            <person name="Lin Y.-C."/>
            <person name="Bayer T."/>
            <person name="Collen J."/>
            <person name="Dattolo E."/>
            <person name="De Paoli E."/>
            <person name="Dittami S."/>
            <person name="Maumus F."/>
            <person name="Michel G."/>
            <person name="Kersting A."/>
            <person name="Lauritano C."/>
            <person name="Lohaus R."/>
            <person name="Toepel M."/>
            <person name="Tonon T."/>
            <person name="Vanneste K."/>
            <person name="Amirebrahimi M."/>
            <person name="Brakel J."/>
            <person name="Bostroem C."/>
            <person name="Chovatia M."/>
            <person name="Grimwood J."/>
            <person name="Jenkins J.W."/>
            <person name="Jueterbock A."/>
            <person name="Mraz A."/>
            <person name="Stam W.T."/>
            <person name="Tice H."/>
            <person name="Bornberg-Bauer E."/>
            <person name="Green P.J."/>
            <person name="Pearson G.A."/>
            <person name="Procaccini G."/>
            <person name="Duarte C.M."/>
            <person name="Schmutz J."/>
            <person name="Reusch T.B.H."/>
            <person name="Van de Peer Y."/>
        </authorList>
    </citation>
    <scope>NUCLEOTIDE SEQUENCE [LARGE SCALE GENOMIC DNA]</scope>
    <source>
        <strain evidence="9">cv. Finnish</strain>
    </source>
</reference>
<keyword evidence="6" id="KW-0687">Ribonucleoprotein</keyword>
<dbReference type="GO" id="GO:0005730">
    <property type="term" value="C:nucleolus"/>
    <property type="evidence" value="ECO:0000318"/>
    <property type="project" value="GO_Central"/>
</dbReference>
<evidence type="ECO:0000256" key="7">
    <source>
        <dbReference type="SAM" id="MobiDB-lite"/>
    </source>
</evidence>
<dbReference type="OMA" id="ERKEMPW"/>
<evidence type="ECO:0000256" key="6">
    <source>
        <dbReference type="RuleBase" id="RU368027"/>
    </source>
</evidence>
<comment type="subcellular location">
    <subcellularLocation>
        <location evidence="1 6">Nucleus</location>
        <location evidence="1 6">Nucleolus</location>
    </subcellularLocation>
</comment>
<evidence type="ECO:0000313" key="9">
    <source>
        <dbReference type="Proteomes" id="UP000036987"/>
    </source>
</evidence>
<name>A0A0K9PFT6_ZOSMR</name>
<dbReference type="STRING" id="29655.A0A0K9PFT6"/>
<comment type="similarity">
    <text evidence="2 6">Belongs to the RRP36 family.</text>
</comment>
<evidence type="ECO:0000256" key="2">
    <source>
        <dbReference type="ARBA" id="ARBA00009418"/>
    </source>
</evidence>
<comment type="subunit">
    <text evidence="6">Associates with 90S and pre-40S pre-ribosomal particles.</text>
</comment>
<dbReference type="Proteomes" id="UP000036987">
    <property type="component" value="Unassembled WGS sequence"/>
</dbReference>
<evidence type="ECO:0000256" key="5">
    <source>
        <dbReference type="ARBA" id="ARBA00023242"/>
    </source>
</evidence>
<accession>A0A0K9PFT6</accession>
<proteinExistence type="inferred from homology"/>
<protein>
    <recommendedName>
        <fullName evidence="6">rRNA biogenesis protein RRP36</fullName>
    </recommendedName>
</protein>
<dbReference type="PANTHER" id="PTHR21738">
    <property type="entry name" value="RIBOSOMAL RNA PROCESSING PROTEIN 36 HOMOLOG"/>
    <property type="match status" value="1"/>
</dbReference>
<evidence type="ECO:0000313" key="8">
    <source>
        <dbReference type="EMBL" id="KMZ67938.1"/>
    </source>
</evidence>
<comment type="caution">
    <text evidence="8">The sequence shown here is derived from an EMBL/GenBank/DDBJ whole genome shotgun (WGS) entry which is preliminary data.</text>
</comment>